<dbReference type="GO" id="GO:0046872">
    <property type="term" value="F:metal ion binding"/>
    <property type="evidence" value="ECO:0007669"/>
    <property type="project" value="UniProtKB-KW"/>
</dbReference>
<name>A0A290XGJ4_9GAMM</name>
<keyword evidence="2" id="KW-0106">Calcium</keyword>
<evidence type="ECO:0000313" key="4">
    <source>
        <dbReference type="EMBL" id="ATD68209.1"/>
    </source>
</evidence>
<gene>
    <name evidence="4" type="ORF">CNR27_12860</name>
</gene>
<sequence length="1794" mass="191627">MKSGKLMRVVAVGVVLVAAGVTSLSLRSDPLFVSGDAPPIAQSPLYLRDAVPPLNMLVMGKDHKIYYEAYNDASDLDGDGSLDVGYRGWELKSNPAAGEPRYKIDYYGYFNSYACYTWSTSSGGRFVPARAAPDKTCGRRSGEWSGDFLNYLTTSRMDALRRVLYGGWRQTDTTTQTILQGAFFPQDAHSWGKEYQSIARDGYDIGNYAPLPIPDNGRYHLFAVTTTTGSANSFLFPDYQAPLFRVLKQSPYRVWNWLSIEGPVAGNSCFNAADQRVSCVGGGTAPAHPGHPADRAAFNQMEESFAIPSAWYGSGSVAQINCTNDACNPYGADDNYLTVITGGFQVGNGNSQGRTFRFSVDGDDAVDFEIRRADGTSIQGGQAGYYGGHGVCNCNTYTTGVLNLNRGELYSIKFRHEDATGGDRYILRYQVQQSNGQWDAWTVVPSASGNGQTGLSNLSISTYNLRPVMGGVTRDDYLVRVETCPAEESLRDTTCKVYPNGQAKPTGILHDYGESQRMYFGLITGSQRNNLEGGVLRRNISNFASEIDAATGVFRTDVEGIARSIDRLRMIGGGYNNNTVNNLNSDSNWSWSAGNGNCPAVGSRVIANGECRMWGNPVAEMLYESMRYFAGATGATPRFVTGGNTAGNEDRDLGLPTPAWQNPYASTGTGLNYPACSRPVQTIISDINPSYDGDLPGSSFAGAITSTGNTPASIADFNAASEGQAIWTAEFGAGSRDVFIGEVGELNDGNPTVKSASGFGNIRGLSPEEPGKRGTYYTASVARFARNTPNINIAADGQNVHTYSIALASPLPRIEFPVGTNTVTLVPFAKTVSGTYGEGTRKPTNTIVDFYVEEYENFPGQAPNMTVNGGRPRAVFRINYEDVEQGNDHDMDAIVRYEIVANAGNTLTVNLTSEFAAGSANQNMGYIISGTTRDGAYLEVRDRDNTNQASSAYELNTPSTSNPVRWAGECVGRMNSAPCNQGLGFTSTREFSPSTSTAAIQLRDPLWYAAKYGAPDPANWDSSAPGAPGHGDPDNYFLVTNPLNLRNQLSKAFDDIASRDVESGSRTLNGARVGAESFTLQPTFRRERNGKDWTGDLSALAINPNGSIGAVLWSAEASLPAPASRRIYTLRSAGNGTSGIAAGNRVPFLADSLGASEADQRGAIGVHQADIDNGEYGASRDYSAEEIVSYLRGDRSREAANGGTGALRARSSVIGSIINSEPVVASPRADLGYGMQRDPMFSGYVAANGSPGYLDLKARRETMAYVGANDGMLHAFYAGTVPCVANPRLPCAADGAGVERFAYVPNAVLSNMGLLAKTDDFYDHRYYVDGQISVGDIKVGNGGATDWRTMLVGSTGAGARSVFALDVSDPSDLNENSIRWERNSSVDNDIGHVYGKPLIVPLEDGSWGVLFGNGYGGNLNDPSLYVLDAYTGEVIRKLTADDRNQGAVATNPVANWICQVASGFELVRDLCARRAAPFNGLGQITAIDKSGNGKVDTIYGGDLQGNLWKFDLSSSNSGNWDVANGGLPLLNAQIDGEPQAITGGIRVAAGPGTGVMVYFGTGRYLFDRGSQPGDNDVPQDPSVQSLYAVFDNGTPVSNGRSALQAQSITGTGEGENGEVIRSISRTRVSYYGPNAKRGWYLDLQVYDDSGLTPGFRPIGERFIATPRIQSGRVFFTTFTPSEDNCNPGGDNFVYGLDLLSGSGALANVQVQPSQVPACTGADCGGIRVDGGGAPITSNSVAAITTNTIINQPDGSPCDPATMNCPTFEECQVVVYPGAFVLPRPCGRQSWRQIK</sequence>
<evidence type="ECO:0000259" key="3">
    <source>
        <dbReference type="Pfam" id="PF05567"/>
    </source>
</evidence>
<evidence type="ECO:0000256" key="1">
    <source>
        <dbReference type="ARBA" id="ARBA00022723"/>
    </source>
</evidence>
<evidence type="ECO:0000256" key="2">
    <source>
        <dbReference type="ARBA" id="ARBA00022837"/>
    </source>
</evidence>
<proteinExistence type="predicted"/>
<dbReference type="RefSeq" id="WP_096299348.1">
    <property type="nucleotide sequence ID" value="NZ_CP023406.1"/>
</dbReference>
<organism evidence="4 5">
    <name type="scientific">Luteimonas chenhongjianii</name>
    <dbReference type="NCBI Taxonomy" id="2006110"/>
    <lineage>
        <taxon>Bacteria</taxon>
        <taxon>Pseudomonadati</taxon>
        <taxon>Pseudomonadota</taxon>
        <taxon>Gammaproteobacteria</taxon>
        <taxon>Lysobacterales</taxon>
        <taxon>Lysobacteraceae</taxon>
        <taxon>Luteimonas</taxon>
    </lineage>
</organism>
<dbReference type="EMBL" id="CP023406">
    <property type="protein sequence ID" value="ATD68209.1"/>
    <property type="molecule type" value="Genomic_DNA"/>
</dbReference>
<protein>
    <recommendedName>
        <fullName evidence="3">PilY1 beta-propeller domain-containing protein</fullName>
    </recommendedName>
</protein>
<dbReference type="InterPro" id="IPR008707">
    <property type="entry name" value="B-propeller_PilY1"/>
</dbReference>
<feature type="domain" description="PilY1 beta-propeller" evidence="3">
    <location>
        <begin position="1478"/>
        <end position="1608"/>
    </location>
</feature>
<accession>A0A290XGJ4</accession>
<feature type="domain" description="PilY1 beta-propeller" evidence="3">
    <location>
        <begin position="1215"/>
        <end position="1443"/>
    </location>
</feature>
<dbReference type="Proteomes" id="UP000218968">
    <property type="component" value="Chromosome"/>
</dbReference>
<dbReference type="KEGG" id="lum:CNR27_12860"/>
<dbReference type="Pfam" id="PF05567">
    <property type="entry name" value="T4P_PilY1"/>
    <property type="match status" value="2"/>
</dbReference>
<dbReference type="OrthoDB" id="7156875at2"/>
<evidence type="ECO:0000313" key="5">
    <source>
        <dbReference type="Proteomes" id="UP000218968"/>
    </source>
</evidence>
<keyword evidence="5" id="KW-1185">Reference proteome</keyword>
<reference evidence="5" key="1">
    <citation type="submission" date="2017-09" db="EMBL/GenBank/DDBJ databases">
        <title>Luteimonas liuhanmingii sp.nov., isolated from the intestinal contents of Tibetan Plateau Pika in Yushu, Qinghai Province, China.</title>
        <authorList>
            <person name="Gui Z."/>
        </authorList>
    </citation>
    <scope>NUCLEOTIDE SEQUENCE [LARGE SCALE GENOMIC DNA]</scope>
    <source>
        <strain evidence="5">100111</strain>
    </source>
</reference>
<keyword evidence="1" id="KW-0479">Metal-binding</keyword>